<evidence type="ECO:0000313" key="3">
    <source>
        <dbReference type="Proteomes" id="UP000229757"/>
    </source>
</evidence>
<dbReference type="Proteomes" id="UP000229757">
    <property type="component" value="Chromosome"/>
</dbReference>
<reference evidence="2 3" key="1">
    <citation type="journal article" date="2017" name="Environ. Microbiol.">
        <title>Genomic and physiological analyses of 'Reinekea forsetii' reveal a versatile opportunistic lifestyle during spring algae blooms.</title>
        <authorList>
            <person name="Avci B."/>
            <person name="Hahnke R.L."/>
            <person name="Chafee M."/>
            <person name="Fischer T."/>
            <person name="Gruber-Vodicka H."/>
            <person name="Tegetmeyer H.E."/>
            <person name="Harder J."/>
            <person name="Fuchs B.M."/>
            <person name="Amann R.I."/>
            <person name="Teeling H."/>
        </authorList>
    </citation>
    <scope>NUCLEOTIDE SEQUENCE [LARGE SCALE GENOMIC DNA]</scope>
    <source>
        <strain evidence="2 3">Hel1_31_D35</strain>
    </source>
</reference>
<organism evidence="2 3">
    <name type="scientific">Reinekea forsetii</name>
    <dbReference type="NCBI Taxonomy" id="1336806"/>
    <lineage>
        <taxon>Bacteria</taxon>
        <taxon>Pseudomonadati</taxon>
        <taxon>Pseudomonadota</taxon>
        <taxon>Gammaproteobacteria</taxon>
        <taxon>Oceanospirillales</taxon>
        <taxon>Saccharospirillaceae</taxon>
        <taxon>Reinekea</taxon>
    </lineage>
</organism>
<proteinExistence type="predicted"/>
<dbReference type="InterPro" id="IPR014914">
    <property type="entry name" value="RES_dom"/>
</dbReference>
<dbReference type="Pfam" id="PF08808">
    <property type="entry name" value="RES"/>
    <property type="match status" value="1"/>
</dbReference>
<evidence type="ECO:0000259" key="1">
    <source>
        <dbReference type="Pfam" id="PF08808"/>
    </source>
</evidence>
<gene>
    <name evidence="2" type="ORF">REIFOR_01819</name>
</gene>
<evidence type="ECO:0000313" key="2">
    <source>
        <dbReference type="EMBL" id="ATX76956.1"/>
    </source>
</evidence>
<dbReference type="EMBL" id="CP011797">
    <property type="protein sequence ID" value="ATX76956.1"/>
    <property type="molecule type" value="Genomic_DNA"/>
</dbReference>
<name>A0A2K8KW33_9GAMM</name>
<sequence>MAKKWWQYRYFNAIGGAIVTAKFPNPPTAEALALIKPVVLVLPAATVISRLFPTSGRYPSNWNEFRHVGPLASRFDHHLISNSRSTNAAAQERGILYGAHGANHIPTALAEYFQSTRLIDRRANSPVLAGFALRRDIQLLDLQGPFCTRIGASTAINSGSRIRAQRWAKAIYEAWPALDGIAYRSSMFGPEPAIALFERAKSALPSQTVFHRNLSDTAMTTVVYKTGQKLGYTVV</sequence>
<protein>
    <submittedName>
        <fullName evidence="2">RES superfamily protein</fullName>
    </submittedName>
</protein>
<dbReference type="KEGG" id="rfo:REIFOR_01819"/>
<accession>A0A2K8KW33</accession>
<keyword evidence="3" id="KW-1185">Reference proteome</keyword>
<feature type="domain" description="RES" evidence="1">
    <location>
        <begin position="65"/>
        <end position="204"/>
    </location>
</feature>
<dbReference type="AlphaFoldDB" id="A0A2K8KW33"/>